<keyword evidence="4" id="KW-1185">Reference proteome</keyword>
<feature type="coiled-coil region" evidence="1">
    <location>
        <begin position="373"/>
        <end position="440"/>
    </location>
</feature>
<comment type="caution">
    <text evidence="3">The sequence shown here is derived from an EMBL/GenBank/DDBJ whole genome shotgun (WGS) entry which is preliminary data.</text>
</comment>
<evidence type="ECO:0000259" key="2">
    <source>
        <dbReference type="PROSITE" id="PS50021"/>
    </source>
</evidence>
<dbReference type="Gene3D" id="1.10.418.10">
    <property type="entry name" value="Calponin-like domain"/>
    <property type="match status" value="2"/>
</dbReference>
<dbReference type="Pfam" id="PF00307">
    <property type="entry name" value="CH"/>
    <property type="match status" value="2"/>
</dbReference>
<feature type="domain" description="Calponin-homology (CH)" evidence="2">
    <location>
        <begin position="10"/>
        <end position="116"/>
    </location>
</feature>
<dbReference type="SUPFAM" id="SSF47576">
    <property type="entry name" value="Calponin-homology domain, CH-domain"/>
    <property type="match status" value="1"/>
</dbReference>
<dbReference type="SMART" id="SM00033">
    <property type="entry name" value="CH"/>
    <property type="match status" value="2"/>
</dbReference>
<dbReference type="PANTHER" id="PTHR11915">
    <property type="entry name" value="SPECTRIN/FILAMIN RELATED CYTOSKELETAL PROTEIN"/>
    <property type="match status" value="1"/>
</dbReference>
<protein>
    <recommendedName>
        <fullName evidence="2">Calponin-homology (CH) domain-containing protein</fullName>
    </recommendedName>
</protein>
<keyword evidence="1" id="KW-0175">Coiled coil</keyword>
<name>A0ABR2HBF4_9EUKA</name>
<feature type="domain" description="Calponin-homology (CH)" evidence="2">
    <location>
        <begin position="125"/>
        <end position="245"/>
    </location>
</feature>
<evidence type="ECO:0000313" key="4">
    <source>
        <dbReference type="Proteomes" id="UP001470230"/>
    </source>
</evidence>
<organism evidence="3 4">
    <name type="scientific">Tritrichomonas musculus</name>
    <dbReference type="NCBI Taxonomy" id="1915356"/>
    <lineage>
        <taxon>Eukaryota</taxon>
        <taxon>Metamonada</taxon>
        <taxon>Parabasalia</taxon>
        <taxon>Tritrichomonadida</taxon>
        <taxon>Tritrichomonadidae</taxon>
        <taxon>Tritrichomonas</taxon>
    </lineage>
</organism>
<proteinExistence type="predicted"/>
<dbReference type="InterPro" id="IPR001715">
    <property type="entry name" value="CH_dom"/>
</dbReference>
<dbReference type="InterPro" id="IPR036872">
    <property type="entry name" value="CH_dom_sf"/>
</dbReference>
<evidence type="ECO:0000313" key="3">
    <source>
        <dbReference type="EMBL" id="KAK8843138.1"/>
    </source>
</evidence>
<sequence length="1031" mass="119676">MNLISHDWEEQQIRGFTSLCKNYLAKRHISFDSIKNDFQDGIKLISFIEIISKSKIDQTGHADPISPYQEIENISFAINFLEEKGVKLTNIGAKDIYDGNITLICGLIFSCIQKFQIDKIEENNKKSTEALLIWCKNNTSKYNVNITDFNQSWQNGLAFCALIHNFHPELFNFNALTQRNSYKNWQTFIQACTTLGISVCYQIGDTGCQSTELIILQINEIYYFINITEKTHTLDVLIEIMRKLSEFPYITTLSKKFNDTYQKNVEMVHDLQQRCIRKDPTVSSAIPTLKEKINKDIRDEINQLEDYVRSLCNTSVSNKEKFTKIKEATENLREYNEYFPDCAQCFTSIINMIIARISNLNKNDETTRRKNSISEYKILYDQLSQYLDALKNKFKSKSDKYTSSELTLILDEANQKMKQLENKNDELTSKNIEINEFEYNYYILLSSFYFVLQEIEKARDSAEEREKKISSYIQLCDTKLSNLTQFQTQFLISKKDRSKLNSLNINISDEISNLAAIDSSFSELGNNQSFVDSKYHPQNILDQFVSLSNKVKKTIEQIDFNNLNANTNTNQKHQINLINNSIPNIFEKDQTSKIVNHILNLKPTNNNYPSNMTKVQENYWESPSIYDSPLYSDIHPPIRCSSQEERNKLLHNMYKVPPHLQNDLGGERAIAAYSDKVSLSLNDRGIVIRSPFDLGFQRNQDPDSLYNLVKTDQIEIMQTGLSRFSNISNALFYIKIKNISGRRINFNFQKGSVVDFPVDKQQVYIAETISGTLNINEIKEYHLRWFCMYEGKSLPDEGAKLTPFIFVAPEKYCQTLDHRIWTPNNKTWWNNLQPEKSGKKSSTNTLWTYLDIEERHRRKTTVTLDHKIEIGGKIDGKLFKILLQRKSLAVSLIEGVVRYQYMSKKEYANEMMIYNNQMGFVITLGGNNQHVLIEKTESDKWEGGLCQYNRNNDWYSYNDHIYYKDFSSIAQKGFTVDKVISGMKSDPKYFDSATYNSQHSTKHVFGTLGIKIPLIHTGQIIIPSIHNLIDF</sequence>
<gene>
    <name evidence="3" type="ORF">M9Y10_025333</name>
</gene>
<dbReference type="PROSITE" id="PS50021">
    <property type="entry name" value="CH"/>
    <property type="match status" value="2"/>
</dbReference>
<accession>A0ABR2HBF4</accession>
<evidence type="ECO:0000256" key="1">
    <source>
        <dbReference type="SAM" id="Coils"/>
    </source>
</evidence>
<dbReference type="Proteomes" id="UP001470230">
    <property type="component" value="Unassembled WGS sequence"/>
</dbReference>
<dbReference type="EMBL" id="JAPFFF010000036">
    <property type="protein sequence ID" value="KAK8843138.1"/>
    <property type="molecule type" value="Genomic_DNA"/>
</dbReference>
<reference evidence="3 4" key="1">
    <citation type="submission" date="2024-04" db="EMBL/GenBank/DDBJ databases">
        <title>Tritrichomonas musculus Genome.</title>
        <authorList>
            <person name="Alves-Ferreira E."/>
            <person name="Grigg M."/>
            <person name="Lorenzi H."/>
            <person name="Galac M."/>
        </authorList>
    </citation>
    <scope>NUCLEOTIDE SEQUENCE [LARGE SCALE GENOMIC DNA]</scope>
    <source>
        <strain evidence="3 4">EAF2021</strain>
    </source>
</reference>